<proteinExistence type="predicted"/>
<feature type="domain" description="Ribbon-helix-helix" evidence="1">
    <location>
        <begin position="6"/>
        <end position="68"/>
    </location>
</feature>
<evidence type="ECO:0000313" key="3">
    <source>
        <dbReference type="Proteomes" id="UP000515317"/>
    </source>
</evidence>
<gene>
    <name evidence="2" type="ORF">IZ6_21290</name>
</gene>
<reference evidence="2 3" key="1">
    <citation type="submission" date="2020-08" db="EMBL/GenBank/DDBJ databases">
        <title>Genome sequence of Rhizobiales bacterium strain IZ6.</title>
        <authorList>
            <person name="Nakai R."/>
            <person name="Naganuma T."/>
        </authorList>
    </citation>
    <scope>NUCLEOTIDE SEQUENCE [LARGE SCALE GENOMIC DNA]</scope>
    <source>
        <strain evidence="2 3">IZ6</strain>
    </source>
</reference>
<protein>
    <submittedName>
        <fullName evidence="2">Aryl-sulfate sulfotransferase</fullName>
    </submittedName>
</protein>
<dbReference type="GO" id="GO:0016740">
    <property type="term" value="F:transferase activity"/>
    <property type="evidence" value="ECO:0007669"/>
    <property type="project" value="UniProtKB-KW"/>
</dbReference>
<dbReference type="AlphaFoldDB" id="A0A6S6QLU9"/>
<evidence type="ECO:0000259" key="1">
    <source>
        <dbReference type="Pfam" id="PF13467"/>
    </source>
</evidence>
<accession>A0A6S6QLU9</accession>
<dbReference type="InterPro" id="IPR038268">
    <property type="entry name" value="RHH_sf"/>
</dbReference>
<organism evidence="2 3">
    <name type="scientific">Terrihabitans soli</name>
    <dbReference type="NCBI Taxonomy" id="708113"/>
    <lineage>
        <taxon>Bacteria</taxon>
        <taxon>Pseudomonadati</taxon>
        <taxon>Pseudomonadota</taxon>
        <taxon>Alphaproteobacteria</taxon>
        <taxon>Hyphomicrobiales</taxon>
        <taxon>Terrihabitans</taxon>
    </lineage>
</organism>
<keyword evidence="2" id="KW-0808">Transferase</keyword>
<dbReference type="EMBL" id="AP023361">
    <property type="protein sequence ID" value="BCJ91394.1"/>
    <property type="molecule type" value="Genomic_DNA"/>
</dbReference>
<dbReference type="InterPro" id="IPR027373">
    <property type="entry name" value="RHH_dom"/>
</dbReference>
<dbReference type="Pfam" id="PF13467">
    <property type="entry name" value="RHH_4"/>
    <property type="match status" value="1"/>
</dbReference>
<sequence>MTGGVIKRSIEIAGHRTSVTLEDAFWNGLRDIATARGSSVRSLVAEIDAGRGEHNLSSAVRLFVLAYYRDEASGTTGRRKKSSGD</sequence>
<dbReference type="Proteomes" id="UP000515317">
    <property type="component" value="Chromosome"/>
</dbReference>
<name>A0A6S6QLU9_9HYPH</name>
<evidence type="ECO:0000313" key="2">
    <source>
        <dbReference type="EMBL" id="BCJ91394.1"/>
    </source>
</evidence>
<dbReference type="RefSeq" id="WP_222875043.1">
    <property type="nucleotide sequence ID" value="NZ_AP023361.1"/>
</dbReference>
<dbReference type="Gene3D" id="1.10.3990.20">
    <property type="entry name" value="protein bp1543"/>
    <property type="match status" value="1"/>
</dbReference>
<dbReference type="KEGG" id="tso:IZ6_21290"/>
<keyword evidence="3" id="KW-1185">Reference proteome</keyword>